<evidence type="ECO:0000256" key="7">
    <source>
        <dbReference type="ARBA" id="ARBA00023136"/>
    </source>
</evidence>
<comment type="subcellular location">
    <subcellularLocation>
        <location evidence="1 9">Cell inner membrane</location>
        <topology evidence="1 9">Multi-pass membrane protein</topology>
    </subcellularLocation>
</comment>
<feature type="transmembrane region" description="Helical" evidence="9">
    <location>
        <begin position="46"/>
        <end position="62"/>
    </location>
</feature>
<keyword evidence="12" id="KW-1185">Reference proteome</keyword>
<protein>
    <recommendedName>
        <fullName evidence="9">TRAP transporter small permease protein</fullName>
    </recommendedName>
</protein>
<keyword evidence="2 9" id="KW-0813">Transport</keyword>
<comment type="caution">
    <text evidence="11">The sequence shown here is derived from an EMBL/GenBank/DDBJ whole genome shotgun (WGS) entry which is preliminary data.</text>
</comment>
<keyword evidence="3" id="KW-1003">Cell membrane</keyword>
<evidence type="ECO:0000256" key="1">
    <source>
        <dbReference type="ARBA" id="ARBA00004429"/>
    </source>
</evidence>
<comment type="caution">
    <text evidence="9">Lacks conserved residue(s) required for the propagation of feature annotation.</text>
</comment>
<dbReference type="GO" id="GO:0005886">
    <property type="term" value="C:plasma membrane"/>
    <property type="evidence" value="ECO:0007669"/>
    <property type="project" value="UniProtKB-SubCell"/>
</dbReference>
<accession>A0A7C9RAY9</accession>
<evidence type="ECO:0000256" key="6">
    <source>
        <dbReference type="ARBA" id="ARBA00022989"/>
    </source>
</evidence>
<feature type="domain" description="Tripartite ATP-independent periplasmic transporters DctQ component" evidence="10">
    <location>
        <begin position="20"/>
        <end position="143"/>
    </location>
</feature>
<dbReference type="InterPro" id="IPR007387">
    <property type="entry name" value="TRAP_DctQ"/>
</dbReference>
<dbReference type="GO" id="GO:0015740">
    <property type="term" value="P:C4-dicarboxylate transport"/>
    <property type="evidence" value="ECO:0007669"/>
    <property type="project" value="TreeGrafter"/>
</dbReference>
<sequence length="166" mass="18096">MFARLEKITGIATSCLLFLLMLLTFVDVFGRNVLNHPLTGASEVTELMLAGIIFLMLPQVAFRQKHIVIDLIDAITSPVLRGIMNVAAALLSAAMFFLIGWQIYILGQKAIGYADATPSLHIPVGPILYLLALLAIVNGIAFLLTIPKAFEIPEPKSETEELSFTV</sequence>
<dbReference type="Proteomes" id="UP000481252">
    <property type="component" value="Unassembled WGS sequence"/>
</dbReference>
<evidence type="ECO:0000256" key="4">
    <source>
        <dbReference type="ARBA" id="ARBA00022519"/>
    </source>
</evidence>
<dbReference type="RefSeq" id="WP_165120982.1">
    <property type="nucleotide sequence ID" value="NZ_JAAKZG010000017.1"/>
</dbReference>
<organism evidence="11 12">
    <name type="scientific">Mesorhizobium zhangyense</name>
    <dbReference type="NCBI Taxonomy" id="1776730"/>
    <lineage>
        <taxon>Bacteria</taxon>
        <taxon>Pseudomonadati</taxon>
        <taxon>Pseudomonadota</taxon>
        <taxon>Alphaproteobacteria</taxon>
        <taxon>Hyphomicrobiales</taxon>
        <taxon>Phyllobacteriaceae</taxon>
        <taxon>Mesorhizobium</taxon>
    </lineage>
</organism>
<keyword evidence="5 9" id="KW-0812">Transmembrane</keyword>
<comment type="subunit">
    <text evidence="9">The complex comprises the extracytoplasmic solute receptor protein and the two transmembrane proteins.</text>
</comment>
<dbReference type="PANTHER" id="PTHR35011">
    <property type="entry name" value="2,3-DIKETO-L-GULONATE TRAP TRANSPORTER SMALL PERMEASE PROTEIN YIAM"/>
    <property type="match status" value="1"/>
</dbReference>
<evidence type="ECO:0000256" key="3">
    <source>
        <dbReference type="ARBA" id="ARBA00022475"/>
    </source>
</evidence>
<feature type="transmembrane region" description="Helical" evidence="9">
    <location>
        <begin position="127"/>
        <end position="146"/>
    </location>
</feature>
<evidence type="ECO:0000256" key="8">
    <source>
        <dbReference type="ARBA" id="ARBA00038436"/>
    </source>
</evidence>
<dbReference type="AlphaFoldDB" id="A0A7C9RAY9"/>
<dbReference type="Pfam" id="PF04290">
    <property type="entry name" value="DctQ"/>
    <property type="match status" value="1"/>
</dbReference>
<gene>
    <name evidence="11" type="ORF">G6N74_26425</name>
</gene>
<evidence type="ECO:0000313" key="12">
    <source>
        <dbReference type="Proteomes" id="UP000481252"/>
    </source>
</evidence>
<dbReference type="PANTHER" id="PTHR35011:SF2">
    <property type="entry name" value="2,3-DIKETO-L-GULONATE TRAP TRANSPORTER SMALL PERMEASE PROTEIN YIAM"/>
    <property type="match status" value="1"/>
</dbReference>
<feature type="transmembrane region" description="Helical" evidence="9">
    <location>
        <begin position="83"/>
        <end position="107"/>
    </location>
</feature>
<evidence type="ECO:0000256" key="9">
    <source>
        <dbReference type="RuleBase" id="RU369079"/>
    </source>
</evidence>
<comment type="function">
    <text evidence="9">Part of the tripartite ATP-independent periplasmic (TRAP) transport system.</text>
</comment>
<evidence type="ECO:0000259" key="10">
    <source>
        <dbReference type="Pfam" id="PF04290"/>
    </source>
</evidence>
<evidence type="ECO:0000313" key="11">
    <source>
        <dbReference type="EMBL" id="NGN44600.1"/>
    </source>
</evidence>
<dbReference type="EMBL" id="JAAKZG010000017">
    <property type="protein sequence ID" value="NGN44600.1"/>
    <property type="molecule type" value="Genomic_DNA"/>
</dbReference>
<evidence type="ECO:0000256" key="2">
    <source>
        <dbReference type="ARBA" id="ARBA00022448"/>
    </source>
</evidence>
<keyword evidence="7 9" id="KW-0472">Membrane</keyword>
<dbReference type="GO" id="GO:0022857">
    <property type="term" value="F:transmembrane transporter activity"/>
    <property type="evidence" value="ECO:0007669"/>
    <property type="project" value="UniProtKB-UniRule"/>
</dbReference>
<comment type="similarity">
    <text evidence="8 9">Belongs to the TRAP transporter small permease family.</text>
</comment>
<name>A0A7C9RAY9_9HYPH</name>
<keyword evidence="6 9" id="KW-1133">Transmembrane helix</keyword>
<evidence type="ECO:0000256" key="5">
    <source>
        <dbReference type="ARBA" id="ARBA00022692"/>
    </source>
</evidence>
<dbReference type="InterPro" id="IPR055348">
    <property type="entry name" value="DctQ"/>
</dbReference>
<reference evidence="11 12" key="1">
    <citation type="submission" date="2020-02" db="EMBL/GenBank/DDBJ databases">
        <title>Genome sequence of the type strain CGMCC 1.15528 of Mesorhizobium zhangyense.</title>
        <authorList>
            <person name="Gao J."/>
            <person name="Sun J."/>
        </authorList>
    </citation>
    <scope>NUCLEOTIDE SEQUENCE [LARGE SCALE GENOMIC DNA]</scope>
    <source>
        <strain evidence="11 12">CGMCC 1.15528</strain>
    </source>
</reference>
<proteinExistence type="inferred from homology"/>
<keyword evidence="4 9" id="KW-0997">Cell inner membrane</keyword>